<keyword evidence="1" id="KW-1133">Transmembrane helix</keyword>
<keyword evidence="1" id="KW-0812">Transmembrane</keyword>
<dbReference type="EMBL" id="BART01028235">
    <property type="protein sequence ID" value="GAH02691.1"/>
    <property type="molecule type" value="Genomic_DNA"/>
</dbReference>
<feature type="transmembrane region" description="Helical" evidence="1">
    <location>
        <begin position="37"/>
        <end position="59"/>
    </location>
</feature>
<keyword evidence="1" id="KW-0472">Membrane</keyword>
<accession>X1C3N3</accession>
<sequence>MSSVLLGAVVVGFIGFYGGFAGPILFTPEANLGPLLGILITGPLGVVMGGILGLTYWYFWGRMERE</sequence>
<reference evidence="2" key="1">
    <citation type="journal article" date="2014" name="Front. Microbiol.">
        <title>High frequency of phylogenetically diverse reductive dehalogenase-homologous genes in deep subseafloor sedimentary metagenomes.</title>
        <authorList>
            <person name="Kawai M."/>
            <person name="Futagami T."/>
            <person name="Toyoda A."/>
            <person name="Takaki Y."/>
            <person name="Nishi S."/>
            <person name="Hori S."/>
            <person name="Arai W."/>
            <person name="Tsubouchi T."/>
            <person name="Morono Y."/>
            <person name="Uchiyama I."/>
            <person name="Ito T."/>
            <person name="Fujiyama A."/>
            <person name="Inagaki F."/>
            <person name="Takami H."/>
        </authorList>
    </citation>
    <scope>NUCLEOTIDE SEQUENCE</scope>
    <source>
        <strain evidence="2">Expedition CK06-06</strain>
    </source>
</reference>
<evidence type="ECO:0000256" key="1">
    <source>
        <dbReference type="SAM" id="Phobius"/>
    </source>
</evidence>
<evidence type="ECO:0000313" key="2">
    <source>
        <dbReference type="EMBL" id="GAH02691.1"/>
    </source>
</evidence>
<protein>
    <submittedName>
        <fullName evidence="2">Uncharacterized protein</fullName>
    </submittedName>
</protein>
<name>X1C3N3_9ZZZZ</name>
<dbReference type="AlphaFoldDB" id="X1C3N3"/>
<gene>
    <name evidence="2" type="ORF">S01H4_49841</name>
</gene>
<organism evidence="2">
    <name type="scientific">marine sediment metagenome</name>
    <dbReference type="NCBI Taxonomy" id="412755"/>
    <lineage>
        <taxon>unclassified sequences</taxon>
        <taxon>metagenomes</taxon>
        <taxon>ecological metagenomes</taxon>
    </lineage>
</organism>
<comment type="caution">
    <text evidence="2">The sequence shown here is derived from an EMBL/GenBank/DDBJ whole genome shotgun (WGS) entry which is preliminary data.</text>
</comment>
<proteinExistence type="predicted"/>